<feature type="domain" description="N-acetyltransferase" evidence="3">
    <location>
        <begin position="8"/>
        <end position="166"/>
    </location>
</feature>
<dbReference type="InterPro" id="IPR000182">
    <property type="entry name" value="GNAT_dom"/>
</dbReference>
<dbReference type="Pfam" id="PF00583">
    <property type="entry name" value="Acetyltransf_1"/>
    <property type="match status" value="1"/>
</dbReference>
<dbReference type="Gene3D" id="3.40.630.30">
    <property type="match status" value="1"/>
</dbReference>
<evidence type="ECO:0000313" key="4">
    <source>
        <dbReference type="EMBL" id="WOT05744.1"/>
    </source>
</evidence>
<reference evidence="4 5" key="1">
    <citation type="submission" date="2023-10" db="EMBL/GenBank/DDBJ databases">
        <title>Complete genome sequence of Shewanella sp. DAU334.</title>
        <authorList>
            <person name="Lee Y.-S."/>
            <person name="Jeong H.-R."/>
            <person name="Hwang E.-J."/>
            <person name="Choi Y.-L."/>
            <person name="Kim G.-D."/>
        </authorList>
    </citation>
    <scope>NUCLEOTIDE SEQUENCE [LARGE SCALE GENOMIC DNA]</scope>
    <source>
        <strain evidence="4 5">DAU334</strain>
    </source>
</reference>
<proteinExistence type="predicted"/>
<keyword evidence="1" id="KW-0808">Transferase</keyword>
<keyword evidence="5" id="KW-1185">Reference proteome</keyword>
<dbReference type="PANTHER" id="PTHR43877">
    <property type="entry name" value="AMINOALKYLPHOSPHONATE N-ACETYLTRANSFERASE-RELATED-RELATED"/>
    <property type="match status" value="1"/>
</dbReference>
<dbReference type="EMBL" id="CP136522">
    <property type="protein sequence ID" value="WOT05744.1"/>
    <property type="molecule type" value="Genomic_DNA"/>
</dbReference>
<evidence type="ECO:0000256" key="1">
    <source>
        <dbReference type="ARBA" id="ARBA00022679"/>
    </source>
</evidence>
<dbReference type="PROSITE" id="PS51186">
    <property type="entry name" value="GNAT"/>
    <property type="match status" value="1"/>
</dbReference>
<protein>
    <submittedName>
        <fullName evidence="4">GNAT family N-acetyltransferase</fullName>
    </submittedName>
</protein>
<dbReference type="CDD" id="cd04301">
    <property type="entry name" value="NAT_SF"/>
    <property type="match status" value="1"/>
</dbReference>
<accession>A0ABZ0K1S6</accession>
<dbReference type="Proteomes" id="UP001529491">
    <property type="component" value="Chromosome"/>
</dbReference>
<dbReference type="SUPFAM" id="SSF55729">
    <property type="entry name" value="Acyl-CoA N-acyltransferases (Nat)"/>
    <property type="match status" value="1"/>
</dbReference>
<name>A0ABZ0K1S6_9GAMM</name>
<organism evidence="4 5">
    <name type="scientific">Shewanella youngdeokensis</name>
    <dbReference type="NCBI Taxonomy" id="2999068"/>
    <lineage>
        <taxon>Bacteria</taxon>
        <taxon>Pseudomonadati</taxon>
        <taxon>Pseudomonadota</taxon>
        <taxon>Gammaproteobacteria</taxon>
        <taxon>Alteromonadales</taxon>
        <taxon>Shewanellaceae</taxon>
        <taxon>Shewanella</taxon>
    </lineage>
</organism>
<sequence>MASKTPSAIIRNITAADWPAILEIQLECYPSIAPESLAALQSKWLASELSCFSLQQGNQLVGYCLAHPWQLNHPPTLNQQIAPLSNANTLYLHDLALSASAQGQGAGKRILAQLIVFAQQQGYRNISLVAVQGAASYWQHLGFVSHSIDKDLSEYCADAQYMVYTL</sequence>
<dbReference type="InterPro" id="IPR016181">
    <property type="entry name" value="Acyl_CoA_acyltransferase"/>
</dbReference>
<dbReference type="RefSeq" id="WP_310470006.1">
    <property type="nucleotide sequence ID" value="NZ_CP136522.1"/>
</dbReference>
<dbReference type="InterPro" id="IPR050832">
    <property type="entry name" value="Bact_Acetyltransf"/>
</dbReference>
<gene>
    <name evidence="4" type="ORF">RGE70_02635</name>
</gene>
<evidence type="ECO:0000259" key="3">
    <source>
        <dbReference type="PROSITE" id="PS51186"/>
    </source>
</evidence>
<evidence type="ECO:0000313" key="5">
    <source>
        <dbReference type="Proteomes" id="UP001529491"/>
    </source>
</evidence>
<keyword evidence="2" id="KW-0012">Acyltransferase</keyword>
<evidence type="ECO:0000256" key="2">
    <source>
        <dbReference type="ARBA" id="ARBA00023315"/>
    </source>
</evidence>